<dbReference type="GO" id="GO:0000103">
    <property type="term" value="P:sulfate assimilation"/>
    <property type="evidence" value="ECO:0007669"/>
    <property type="project" value="UniProtKB-UniRule"/>
</dbReference>
<keyword evidence="3 8" id="KW-0548">Nucleotidyltransferase</keyword>
<evidence type="ECO:0000259" key="9">
    <source>
        <dbReference type="Pfam" id="PF01747"/>
    </source>
</evidence>
<dbReference type="GO" id="GO:0005524">
    <property type="term" value="F:ATP binding"/>
    <property type="evidence" value="ECO:0007669"/>
    <property type="project" value="UniProtKB-KW"/>
</dbReference>
<feature type="domain" description="Sulphate adenylyltransferase catalytic" evidence="9">
    <location>
        <begin position="173"/>
        <end position="382"/>
    </location>
</feature>
<dbReference type="InterPro" id="IPR025980">
    <property type="entry name" value="ATP-Sase_PUA-like_dom"/>
</dbReference>
<dbReference type="EMBL" id="RBWY01000001">
    <property type="protein sequence ID" value="RKS87815.1"/>
    <property type="molecule type" value="Genomic_DNA"/>
</dbReference>
<dbReference type="Gene3D" id="3.10.400.10">
    <property type="entry name" value="Sulfate adenylyltransferase"/>
    <property type="match status" value="1"/>
</dbReference>
<dbReference type="UniPathway" id="UPA00140">
    <property type="reaction ID" value="UER00204"/>
</dbReference>
<evidence type="ECO:0000313" key="12">
    <source>
        <dbReference type="Proteomes" id="UP000278542"/>
    </source>
</evidence>
<evidence type="ECO:0000256" key="7">
    <source>
        <dbReference type="ARBA" id="ARBA00049370"/>
    </source>
</evidence>
<comment type="pathway">
    <text evidence="1 8">Sulfur metabolism; hydrogen sulfide biosynthesis; sulfite from sulfate: step 1/3.</text>
</comment>
<dbReference type="OrthoDB" id="9804504at2"/>
<dbReference type="CDD" id="cd00517">
    <property type="entry name" value="ATPS"/>
    <property type="match status" value="1"/>
</dbReference>
<evidence type="ECO:0000256" key="4">
    <source>
        <dbReference type="ARBA" id="ARBA00022741"/>
    </source>
</evidence>
<dbReference type="InterPro" id="IPR014729">
    <property type="entry name" value="Rossmann-like_a/b/a_fold"/>
</dbReference>
<dbReference type="Pfam" id="PF14306">
    <property type="entry name" value="PUA_2"/>
    <property type="match status" value="1"/>
</dbReference>
<dbReference type="SUPFAM" id="SSF88697">
    <property type="entry name" value="PUA domain-like"/>
    <property type="match status" value="1"/>
</dbReference>
<accession>A0A495RK50</accession>
<comment type="caution">
    <text evidence="11">The sequence shown here is derived from an EMBL/GenBank/DDBJ whole genome shotgun (WGS) entry which is preliminary data.</text>
</comment>
<comment type="catalytic activity">
    <reaction evidence="7 8">
        <text>sulfate + ATP + H(+) = adenosine 5'-phosphosulfate + diphosphate</text>
        <dbReference type="Rhea" id="RHEA:18133"/>
        <dbReference type="ChEBI" id="CHEBI:15378"/>
        <dbReference type="ChEBI" id="CHEBI:16189"/>
        <dbReference type="ChEBI" id="CHEBI:30616"/>
        <dbReference type="ChEBI" id="CHEBI:33019"/>
        <dbReference type="ChEBI" id="CHEBI:58243"/>
        <dbReference type="EC" id="2.7.7.4"/>
    </reaction>
</comment>
<dbReference type="EC" id="2.7.7.4" evidence="8"/>
<dbReference type="InterPro" id="IPR015947">
    <property type="entry name" value="PUA-like_sf"/>
</dbReference>
<proteinExistence type="inferred from homology"/>
<keyword evidence="5 8" id="KW-0067">ATP-binding</keyword>
<keyword evidence="4 8" id="KW-0547">Nucleotide-binding</keyword>
<name>A0A495RK50_9GAMM</name>
<dbReference type="HAMAP" id="MF_00066">
    <property type="entry name" value="Sulf_adenylyltr"/>
    <property type="match status" value="1"/>
</dbReference>
<evidence type="ECO:0000256" key="3">
    <source>
        <dbReference type="ARBA" id="ARBA00022695"/>
    </source>
</evidence>
<keyword evidence="12" id="KW-1185">Reference proteome</keyword>
<reference evidence="11 12" key="1">
    <citation type="submission" date="2018-10" db="EMBL/GenBank/DDBJ databases">
        <title>Genomic Encyclopedia of Type Strains, Phase IV (KMG-IV): sequencing the most valuable type-strain genomes for metagenomic binning, comparative biology and taxonomic classification.</title>
        <authorList>
            <person name="Goeker M."/>
        </authorList>
    </citation>
    <scope>NUCLEOTIDE SEQUENCE [LARGE SCALE GENOMIC DNA]</scope>
    <source>
        <strain evidence="11 12">DSM 22228</strain>
    </source>
</reference>
<dbReference type="Pfam" id="PF01747">
    <property type="entry name" value="ATP-sulfurylase"/>
    <property type="match status" value="1"/>
</dbReference>
<evidence type="ECO:0000256" key="8">
    <source>
        <dbReference type="HAMAP-Rule" id="MF_00066"/>
    </source>
</evidence>
<dbReference type="InterPro" id="IPR020792">
    <property type="entry name" value="SO4_adenylyltransferase_pro"/>
</dbReference>
<dbReference type="SUPFAM" id="SSF52374">
    <property type="entry name" value="Nucleotidylyl transferase"/>
    <property type="match status" value="1"/>
</dbReference>
<organism evidence="11 12">
    <name type="scientific">Orbus hercynius</name>
    <dbReference type="NCBI Taxonomy" id="593135"/>
    <lineage>
        <taxon>Bacteria</taxon>
        <taxon>Pseudomonadati</taxon>
        <taxon>Pseudomonadota</taxon>
        <taxon>Gammaproteobacteria</taxon>
        <taxon>Orbales</taxon>
        <taxon>Orbaceae</taxon>
        <taxon>Orbus</taxon>
    </lineage>
</organism>
<dbReference type="RefSeq" id="WP_121144684.1">
    <property type="nucleotide sequence ID" value="NZ_RBWY01000001.1"/>
</dbReference>
<dbReference type="GO" id="GO:0070814">
    <property type="term" value="P:hydrogen sulfide biosynthetic process"/>
    <property type="evidence" value="ECO:0007669"/>
    <property type="project" value="UniProtKB-UniRule"/>
</dbReference>
<dbReference type="Gene3D" id="3.40.50.620">
    <property type="entry name" value="HUPs"/>
    <property type="match status" value="1"/>
</dbReference>
<feature type="domain" description="ATP-sulfurylase PUA-like" evidence="10">
    <location>
        <begin position="5"/>
        <end position="162"/>
    </location>
</feature>
<gene>
    <name evidence="8" type="primary">sat</name>
    <name evidence="11" type="ORF">DES39_1061</name>
</gene>
<evidence type="ECO:0000256" key="5">
    <source>
        <dbReference type="ARBA" id="ARBA00022840"/>
    </source>
</evidence>
<dbReference type="Proteomes" id="UP000278542">
    <property type="component" value="Unassembled WGS sequence"/>
</dbReference>
<dbReference type="PANTHER" id="PTHR43509">
    <property type="match status" value="1"/>
</dbReference>
<dbReference type="AlphaFoldDB" id="A0A495RK50"/>
<dbReference type="PANTHER" id="PTHR43509:SF1">
    <property type="entry name" value="SULFATE ADENYLYLTRANSFERASE"/>
    <property type="match status" value="1"/>
</dbReference>
<dbReference type="NCBIfam" id="NF003166">
    <property type="entry name" value="PRK04149.1"/>
    <property type="match status" value="1"/>
</dbReference>
<keyword evidence="2 8" id="KW-0808">Transferase</keyword>
<dbReference type="GO" id="GO:0004781">
    <property type="term" value="F:sulfate adenylyltransferase (ATP) activity"/>
    <property type="evidence" value="ECO:0007669"/>
    <property type="project" value="UniProtKB-UniRule"/>
</dbReference>
<evidence type="ECO:0000313" key="11">
    <source>
        <dbReference type="EMBL" id="RKS87815.1"/>
    </source>
</evidence>
<dbReference type="InterPro" id="IPR002650">
    <property type="entry name" value="Sulphate_adenylyltransferase"/>
</dbReference>
<sequence length="385" mass="43524">MTLISPHASQTLQPRQVEPYNLQRRQQYAATLRSITLSSREVGDLIMLGIGGFTPLYGFMREQDWYQVCDNMHLANGIFWPIPITVSVSHEQAEQITLGDDIALKTAEGNVMGILNVDSRYQPDKQWEAEKVFGTTDTSHHGVAVLMAQPPVNLGGAVEVFNDDGFKQRFGPYTLTPAETRARFTELGWQKIAAFQTRNPMHRSHEYLVKTVLELFDGVLIHSLFGHLKAGDVPADIRLKAINTLIEHYFVKNSVIHSGYPLDMRYAGPKEALLHALFRQNYGCTHLIVGRDHAGVGDFYSPFAAQEIFAHLSPNDLLIEPIKIDWTFYCEKCSGIASNKTCPHDKAYRVLISGTEVRRRLQARESLPATFSRPEVVEELYHWVK</sequence>
<evidence type="ECO:0000259" key="10">
    <source>
        <dbReference type="Pfam" id="PF14306"/>
    </source>
</evidence>
<protein>
    <recommendedName>
        <fullName evidence="8">Sulfate adenylyltransferase</fullName>
        <ecNumber evidence="8">2.7.7.4</ecNumber>
    </recommendedName>
    <alternativeName>
        <fullName evidence="8">ATP-sulfurylase</fullName>
    </alternativeName>
    <alternativeName>
        <fullName evidence="8">Sulfate adenylate transferase</fullName>
        <shortName evidence="8">SAT</shortName>
    </alternativeName>
</protein>
<dbReference type="NCBIfam" id="TIGR00339">
    <property type="entry name" value="sopT"/>
    <property type="match status" value="1"/>
</dbReference>
<comment type="similarity">
    <text evidence="6 8">Belongs to the sulfate adenylyltransferase family.</text>
</comment>
<evidence type="ECO:0000256" key="6">
    <source>
        <dbReference type="ARBA" id="ARBA00037980"/>
    </source>
</evidence>
<evidence type="ECO:0000256" key="2">
    <source>
        <dbReference type="ARBA" id="ARBA00022679"/>
    </source>
</evidence>
<dbReference type="InterPro" id="IPR024951">
    <property type="entry name" value="Sulfurylase_cat_dom"/>
</dbReference>
<evidence type="ECO:0000256" key="1">
    <source>
        <dbReference type="ARBA" id="ARBA00005048"/>
    </source>
</evidence>